<keyword evidence="1" id="KW-0472">Membrane</keyword>
<organism evidence="2 3">
    <name type="scientific">Aminobacter aganoensis</name>
    <dbReference type="NCBI Taxonomy" id="83264"/>
    <lineage>
        <taxon>Bacteria</taxon>
        <taxon>Pseudomonadati</taxon>
        <taxon>Pseudomonadota</taxon>
        <taxon>Alphaproteobacteria</taxon>
        <taxon>Hyphomicrobiales</taxon>
        <taxon>Phyllobacteriaceae</taxon>
        <taxon>Aminobacter</taxon>
    </lineage>
</organism>
<name>A0A7X0F7G2_9HYPH</name>
<dbReference type="AlphaFoldDB" id="A0A7X0F7G2"/>
<keyword evidence="1" id="KW-1133">Transmembrane helix</keyword>
<evidence type="ECO:0000313" key="3">
    <source>
        <dbReference type="Proteomes" id="UP000536262"/>
    </source>
</evidence>
<accession>A0A7X0F7G2</accession>
<comment type="caution">
    <text evidence="2">The sequence shown here is derived from an EMBL/GenBank/DDBJ whole genome shotgun (WGS) entry which is preliminary data.</text>
</comment>
<feature type="transmembrane region" description="Helical" evidence="1">
    <location>
        <begin position="20"/>
        <end position="48"/>
    </location>
</feature>
<dbReference type="EMBL" id="JACHOU010000003">
    <property type="protein sequence ID" value="MBB6354338.1"/>
    <property type="molecule type" value="Genomic_DNA"/>
</dbReference>
<evidence type="ECO:0000313" key="2">
    <source>
        <dbReference type="EMBL" id="MBB6354338.1"/>
    </source>
</evidence>
<keyword evidence="3" id="KW-1185">Reference proteome</keyword>
<protein>
    <submittedName>
        <fullName evidence="2">Uncharacterized protein</fullName>
    </submittedName>
</protein>
<gene>
    <name evidence="2" type="ORF">GGR00_002112</name>
</gene>
<proteinExistence type="predicted"/>
<keyword evidence="1" id="KW-0812">Transmembrane</keyword>
<dbReference type="RefSeq" id="WP_184699395.1">
    <property type="nucleotide sequence ID" value="NZ_BAABEG010000001.1"/>
</dbReference>
<reference evidence="2 3" key="1">
    <citation type="submission" date="2020-08" db="EMBL/GenBank/DDBJ databases">
        <title>Genomic Encyclopedia of Type Strains, Phase IV (KMG-IV): sequencing the most valuable type-strain genomes for metagenomic binning, comparative biology and taxonomic classification.</title>
        <authorList>
            <person name="Goeker M."/>
        </authorList>
    </citation>
    <scope>NUCLEOTIDE SEQUENCE [LARGE SCALE GENOMIC DNA]</scope>
    <source>
        <strain evidence="2 3">DSM 7051</strain>
    </source>
</reference>
<dbReference type="Proteomes" id="UP000536262">
    <property type="component" value="Unassembled WGS sequence"/>
</dbReference>
<sequence>MPTPLQPRQPREDQNSFEYFFAAAVMIAVALTILNAAAADFMPAILLLP</sequence>
<evidence type="ECO:0000256" key="1">
    <source>
        <dbReference type="SAM" id="Phobius"/>
    </source>
</evidence>